<evidence type="ECO:0000256" key="8">
    <source>
        <dbReference type="ARBA" id="ARBA00023098"/>
    </source>
</evidence>
<evidence type="ECO:0000256" key="6">
    <source>
        <dbReference type="ARBA" id="ARBA00022919"/>
    </source>
</evidence>
<dbReference type="WBParaSite" id="SMUV_0000606001-mRNA-1">
    <property type="protein sequence ID" value="SMUV_0000606001-mRNA-1"/>
    <property type="gene ID" value="SMUV_0000606001"/>
</dbReference>
<sequence length="613" mass="68878">MHSDVESEIECAVTNRVASVTIESDSQPSSSISVTRVRRRRKRAVKQSGDKEKMEVDVCIKPNSYIRDPTSSRSNERKCRMEWESIWSGSELSSSDAHSSDGREADDEESDWMDATDTGSHVFRSPQIPNARVPRLSRACVPRFLLQKKLERFLREESQREIVLSHWTRHDQISRIVHCFGLEVSRRNRGTVVLRKVKLSANSYFQGKVTFMPKKSSNSLNERCRLTFKVCFLLRECGVNKKFSETEAEVLVSEAIRRILGVAAPTYYFDTFNRDQQKYSLLVHFDDLHIIWAALSIYGKHFGLPIANHLNSRNGITWKSKHVFITGGSKGIGKQLAFELLRRGCSVTIAARNKKALEEAREEMVSFGRSVGNSLPINTVVLDVTSSYNVIESVMEKVESDIGPVDVLINNAGTAEQGAFEDLQIENFEAQMRLNFLGAVYVTRAVIKKMKDRGYGHIGFVCSAAGQFPLWGYTAYGASKYALRGFAEALFMEMLPYNIGVSVLYPPNTDTEGFKKETLTAPPQVAEITKTAGLFTPDIVAGKYVDGIENGEFCTTIGFEGWMLGLTTAGCAQEPCFVQALYQVLLAGWLRGIVLIYIGYFNMIVKKLNCRRK</sequence>
<evidence type="ECO:0000256" key="9">
    <source>
        <dbReference type="ARBA" id="ARBA00026112"/>
    </source>
</evidence>
<keyword evidence="4" id="KW-0256">Endoplasmic reticulum</keyword>
<evidence type="ECO:0000256" key="4">
    <source>
        <dbReference type="ARBA" id="ARBA00022824"/>
    </source>
</evidence>
<dbReference type="EC" id="1.1.1.102" evidence="9"/>
<keyword evidence="8" id="KW-0443">Lipid metabolism</keyword>
<dbReference type="InterPro" id="IPR036291">
    <property type="entry name" value="NAD(P)-bd_dom_sf"/>
</dbReference>
<evidence type="ECO:0000259" key="12">
    <source>
        <dbReference type="SMART" id="SM00822"/>
    </source>
</evidence>
<keyword evidence="11" id="KW-0472">Membrane</keyword>
<dbReference type="FunFam" id="3.40.50.720:FF:000468">
    <property type="entry name" value="Short-chain dehydrogenase, putative"/>
    <property type="match status" value="1"/>
</dbReference>
<keyword evidence="5" id="KW-0521">NADP</keyword>
<protein>
    <recommendedName>
        <fullName evidence="9">3-dehydrosphinganine reductase</fullName>
        <ecNumber evidence="9">1.1.1.102</ecNumber>
    </recommendedName>
</protein>
<dbReference type="Gene3D" id="3.40.50.720">
    <property type="entry name" value="NAD(P)-binding Rossmann-like Domain"/>
    <property type="match status" value="1"/>
</dbReference>
<dbReference type="PRINTS" id="PR00080">
    <property type="entry name" value="SDRFAMILY"/>
</dbReference>
<evidence type="ECO:0000256" key="3">
    <source>
        <dbReference type="ARBA" id="ARBA00004991"/>
    </source>
</evidence>
<name>A0A158R5A2_9BILA</name>
<dbReference type="PRINTS" id="PR00081">
    <property type="entry name" value="GDHRDH"/>
</dbReference>
<feature type="transmembrane region" description="Helical" evidence="11">
    <location>
        <begin position="580"/>
        <end position="605"/>
    </location>
</feature>
<dbReference type="InterPro" id="IPR045022">
    <property type="entry name" value="KDSR-like"/>
</dbReference>
<dbReference type="CDD" id="cd08939">
    <property type="entry name" value="KDSR-like_SDR_c"/>
    <property type="match status" value="1"/>
</dbReference>
<evidence type="ECO:0000256" key="1">
    <source>
        <dbReference type="ARBA" id="ARBA00004240"/>
    </source>
</evidence>
<dbReference type="InterPro" id="IPR002347">
    <property type="entry name" value="SDR_fam"/>
</dbReference>
<evidence type="ECO:0000256" key="5">
    <source>
        <dbReference type="ARBA" id="ARBA00022857"/>
    </source>
</evidence>
<dbReference type="GO" id="GO:0005789">
    <property type="term" value="C:endoplasmic reticulum membrane"/>
    <property type="evidence" value="ECO:0007669"/>
    <property type="project" value="TreeGrafter"/>
</dbReference>
<feature type="compositionally biased region" description="Basic residues" evidence="10">
    <location>
        <begin position="36"/>
        <end position="45"/>
    </location>
</feature>
<reference evidence="14" key="1">
    <citation type="submission" date="2016-04" db="UniProtKB">
        <authorList>
            <consortium name="WormBaseParasite"/>
        </authorList>
    </citation>
    <scope>IDENTIFICATION</scope>
</reference>
<keyword evidence="11" id="KW-1133">Transmembrane helix</keyword>
<feature type="domain" description="Ketoreductase" evidence="12">
    <location>
        <begin position="321"/>
        <end position="508"/>
    </location>
</feature>
<evidence type="ECO:0000256" key="2">
    <source>
        <dbReference type="ARBA" id="ARBA00004760"/>
    </source>
</evidence>
<comment type="pathway">
    <text evidence="2">Lipid metabolism; sphingolipid metabolism.</text>
</comment>
<dbReference type="PANTHER" id="PTHR43550">
    <property type="entry name" value="3-KETODIHYDROSPHINGOSINE REDUCTASE"/>
    <property type="match status" value="1"/>
</dbReference>
<proteinExistence type="predicted"/>
<evidence type="ECO:0000313" key="13">
    <source>
        <dbReference type="Proteomes" id="UP000046393"/>
    </source>
</evidence>
<dbReference type="InterPro" id="IPR057326">
    <property type="entry name" value="KR_dom"/>
</dbReference>
<feature type="region of interest" description="Disordered" evidence="10">
    <location>
        <begin position="91"/>
        <end position="126"/>
    </location>
</feature>
<feature type="compositionally biased region" description="Low complexity" evidence="10">
    <location>
        <begin position="24"/>
        <end position="33"/>
    </location>
</feature>
<evidence type="ECO:0000256" key="10">
    <source>
        <dbReference type="SAM" id="MobiDB-lite"/>
    </source>
</evidence>
<organism evidence="13 14">
    <name type="scientific">Syphacia muris</name>
    <dbReference type="NCBI Taxonomy" id="451379"/>
    <lineage>
        <taxon>Eukaryota</taxon>
        <taxon>Metazoa</taxon>
        <taxon>Ecdysozoa</taxon>
        <taxon>Nematoda</taxon>
        <taxon>Chromadorea</taxon>
        <taxon>Rhabditida</taxon>
        <taxon>Spirurina</taxon>
        <taxon>Oxyuridomorpha</taxon>
        <taxon>Oxyuroidea</taxon>
        <taxon>Oxyuridae</taxon>
        <taxon>Syphacia</taxon>
    </lineage>
</organism>
<dbReference type="STRING" id="451379.A0A158R5A2"/>
<dbReference type="PANTHER" id="PTHR43550:SF3">
    <property type="entry name" value="3-KETODIHYDROSPHINGOSINE REDUCTASE"/>
    <property type="match status" value="1"/>
</dbReference>
<dbReference type="AlphaFoldDB" id="A0A158R5A2"/>
<evidence type="ECO:0000256" key="11">
    <source>
        <dbReference type="SAM" id="Phobius"/>
    </source>
</evidence>
<feature type="region of interest" description="Disordered" evidence="10">
    <location>
        <begin position="21"/>
        <end position="54"/>
    </location>
</feature>
<keyword evidence="6" id="KW-0746">Sphingolipid metabolism</keyword>
<keyword evidence="11" id="KW-0812">Transmembrane</keyword>
<keyword evidence="7" id="KW-0560">Oxidoreductase</keyword>
<evidence type="ECO:0000313" key="14">
    <source>
        <dbReference type="WBParaSite" id="SMUV_0000606001-mRNA-1"/>
    </source>
</evidence>
<comment type="pathway">
    <text evidence="3">Sphingolipid metabolism.</text>
</comment>
<dbReference type="SMART" id="SM00822">
    <property type="entry name" value="PKS_KR"/>
    <property type="match status" value="1"/>
</dbReference>
<dbReference type="Pfam" id="PF00106">
    <property type="entry name" value="adh_short"/>
    <property type="match status" value="1"/>
</dbReference>
<accession>A0A158R5A2</accession>
<dbReference type="SUPFAM" id="SSF51735">
    <property type="entry name" value="NAD(P)-binding Rossmann-fold domains"/>
    <property type="match status" value="1"/>
</dbReference>
<dbReference type="Proteomes" id="UP000046393">
    <property type="component" value="Unplaced"/>
</dbReference>
<keyword evidence="13" id="KW-1185">Reference proteome</keyword>
<dbReference type="GO" id="GO:0047560">
    <property type="term" value="F:3-dehydrosphinganine reductase activity"/>
    <property type="evidence" value="ECO:0007669"/>
    <property type="project" value="UniProtKB-EC"/>
</dbReference>
<comment type="subcellular location">
    <subcellularLocation>
        <location evidence="1">Endoplasmic reticulum</location>
    </subcellularLocation>
</comment>
<dbReference type="GO" id="GO:0006666">
    <property type="term" value="P:3-keto-sphinganine metabolic process"/>
    <property type="evidence" value="ECO:0007669"/>
    <property type="project" value="InterPro"/>
</dbReference>
<evidence type="ECO:0000256" key="7">
    <source>
        <dbReference type="ARBA" id="ARBA00023002"/>
    </source>
</evidence>
<feature type="compositionally biased region" description="Acidic residues" evidence="10">
    <location>
        <begin position="104"/>
        <end position="114"/>
    </location>
</feature>
<dbReference type="GO" id="GO:0030148">
    <property type="term" value="P:sphingolipid biosynthetic process"/>
    <property type="evidence" value="ECO:0007669"/>
    <property type="project" value="InterPro"/>
</dbReference>